<dbReference type="EMBL" id="ML119667">
    <property type="protein sequence ID" value="RPA83054.1"/>
    <property type="molecule type" value="Genomic_DNA"/>
</dbReference>
<evidence type="ECO:0000313" key="2">
    <source>
        <dbReference type="Proteomes" id="UP000275078"/>
    </source>
</evidence>
<organism evidence="1 2">
    <name type="scientific">Ascobolus immersus RN42</name>
    <dbReference type="NCBI Taxonomy" id="1160509"/>
    <lineage>
        <taxon>Eukaryota</taxon>
        <taxon>Fungi</taxon>
        <taxon>Dikarya</taxon>
        <taxon>Ascomycota</taxon>
        <taxon>Pezizomycotina</taxon>
        <taxon>Pezizomycetes</taxon>
        <taxon>Pezizales</taxon>
        <taxon>Ascobolaceae</taxon>
        <taxon>Ascobolus</taxon>
    </lineage>
</organism>
<dbReference type="AlphaFoldDB" id="A0A3N4INA2"/>
<name>A0A3N4INA2_ASCIM</name>
<sequence length="162" mass="18612">MPLCGMRISIRRGCVLFDSERKKEREREKKAEYLIVVPALLWLTYMQNLGRLREKADRQLGILILFQLLSSPRHLMHRVLSGLWLRFVGELCREPLDGKTTSGPSEDRPCRKLPEQIRSRAMAAKFPISTTFNDFLSTNQRWDSLGLVVAVATILASILMAR</sequence>
<protein>
    <submittedName>
        <fullName evidence="1">Uncharacterized protein</fullName>
    </submittedName>
</protein>
<reference evidence="1 2" key="1">
    <citation type="journal article" date="2018" name="Nat. Ecol. Evol.">
        <title>Pezizomycetes genomes reveal the molecular basis of ectomycorrhizal truffle lifestyle.</title>
        <authorList>
            <person name="Murat C."/>
            <person name="Payen T."/>
            <person name="Noel B."/>
            <person name="Kuo A."/>
            <person name="Morin E."/>
            <person name="Chen J."/>
            <person name="Kohler A."/>
            <person name="Krizsan K."/>
            <person name="Balestrini R."/>
            <person name="Da Silva C."/>
            <person name="Montanini B."/>
            <person name="Hainaut M."/>
            <person name="Levati E."/>
            <person name="Barry K.W."/>
            <person name="Belfiori B."/>
            <person name="Cichocki N."/>
            <person name="Clum A."/>
            <person name="Dockter R.B."/>
            <person name="Fauchery L."/>
            <person name="Guy J."/>
            <person name="Iotti M."/>
            <person name="Le Tacon F."/>
            <person name="Lindquist E.A."/>
            <person name="Lipzen A."/>
            <person name="Malagnac F."/>
            <person name="Mello A."/>
            <person name="Molinier V."/>
            <person name="Miyauchi S."/>
            <person name="Poulain J."/>
            <person name="Riccioni C."/>
            <person name="Rubini A."/>
            <person name="Sitrit Y."/>
            <person name="Splivallo R."/>
            <person name="Traeger S."/>
            <person name="Wang M."/>
            <person name="Zifcakova L."/>
            <person name="Wipf D."/>
            <person name="Zambonelli A."/>
            <person name="Paolocci F."/>
            <person name="Nowrousian M."/>
            <person name="Ottonello S."/>
            <person name="Baldrian P."/>
            <person name="Spatafora J.W."/>
            <person name="Henrissat B."/>
            <person name="Nagy L.G."/>
            <person name="Aury J.M."/>
            <person name="Wincker P."/>
            <person name="Grigoriev I.V."/>
            <person name="Bonfante P."/>
            <person name="Martin F.M."/>
        </authorList>
    </citation>
    <scope>NUCLEOTIDE SEQUENCE [LARGE SCALE GENOMIC DNA]</scope>
    <source>
        <strain evidence="1 2">RN42</strain>
    </source>
</reference>
<evidence type="ECO:0000313" key="1">
    <source>
        <dbReference type="EMBL" id="RPA83054.1"/>
    </source>
</evidence>
<keyword evidence="2" id="KW-1185">Reference proteome</keyword>
<gene>
    <name evidence="1" type="ORF">BJ508DRAFT_78256</name>
</gene>
<dbReference type="Proteomes" id="UP000275078">
    <property type="component" value="Unassembled WGS sequence"/>
</dbReference>
<proteinExistence type="predicted"/>
<accession>A0A3N4INA2</accession>